<evidence type="ECO:0000256" key="7">
    <source>
        <dbReference type="ARBA" id="ARBA00023186"/>
    </source>
</evidence>
<dbReference type="FunFam" id="3.30.30.30:FF:000004">
    <property type="entry name" value="hypoxia up-regulated protein 1"/>
    <property type="match status" value="1"/>
</dbReference>
<evidence type="ECO:0000313" key="10">
    <source>
        <dbReference type="EMBL" id="RNA10556.1"/>
    </source>
</evidence>
<protein>
    <recommendedName>
        <fullName evidence="8">Hypoxia up-regulated protein 1</fullName>
    </recommendedName>
</protein>
<feature type="compositionally biased region" description="Polar residues" evidence="9">
    <location>
        <begin position="583"/>
        <end position="620"/>
    </location>
</feature>
<reference evidence="10 11" key="1">
    <citation type="journal article" date="2018" name="Sci. Rep.">
        <title>Genomic signatures of local adaptation to the degree of environmental predictability in rotifers.</title>
        <authorList>
            <person name="Franch-Gras L."/>
            <person name="Hahn C."/>
            <person name="Garcia-Roger E.M."/>
            <person name="Carmona M.J."/>
            <person name="Serra M."/>
            <person name="Gomez A."/>
        </authorList>
    </citation>
    <scope>NUCLEOTIDE SEQUENCE [LARGE SCALE GENOMIC DNA]</scope>
    <source>
        <strain evidence="10">HYR1</strain>
    </source>
</reference>
<dbReference type="GO" id="GO:0005524">
    <property type="term" value="F:ATP binding"/>
    <property type="evidence" value="ECO:0007669"/>
    <property type="project" value="UniProtKB-KW"/>
</dbReference>
<evidence type="ECO:0000256" key="4">
    <source>
        <dbReference type="ARBA" id="ARBA00022741"/>
    </source>
</evidence>
<name>A0A3M7QGJ0_BRAPC</name>
<evidence type="ECO:0000313" key="11">
    <source>
        <dbReference type="Proteomes" id="UP000276133"/>
    </source>
</evidence>
<dbReference type="InterPro" id="IPR018181">
    <property type="entry name" value="Heat_shock_70_CS"/>
</dbReference>
<dbReference type="Proteomes" id="UP000276133">
    <property type="component" value="Unassembled WGS sequence"/>
</dbReference>
<dbReference type="OrthoDB" id="10262720at2759"/>
<gene>
    <name evidence="10" type="ORF">BpHYR1_026469</name>
</gene>
<feature type="region of interest" description="Disordered" evidence="9">
    <location>
        <begin position="556"/>
        <end position="620"/>
    </location>
</feature>
<dbReference type="CDD" id="cd10230">
    <property type="entry name" value="ASKHA_NBD_HSP70_HYOU1"/>
    <property type="match status" value="1"/>
</dbReference>
<dbReference type="Gene3D" id="2.60.34.10">
    <property type="entry name" value="Substrate Binding Domain Of DNAk, Chain A, domain 1"/>
    <property type="match status" value="1"/>
</dbReference>
<dbReference type="PANTHER" id="PTHR45639">
    <property type="entry name" value="HSC70CB, ISOFORM G-RELATED"/>
    <property type="match status" value="1"/>
</dbReference>
<comment type="caution">
    <text evidence="10">The sequence shown here is derived from an EMBL/GenBank/DDBJ whole genome shotgun (WGS) entry which is preliminary data.</text>
</comment>
<comment type="similarity">
    <text evidence="2">Belongs to the heat shock protein 70 family.</text>
</comment>
<evidence type="ECO:0000256" key="5">
    <source>
        <dbReference type="ARBA" id="ARBA00022824"/>
    </source>
</evidence>
<dbReference type="PRINTS" id="PR00301">
    <property type="entry name" value="HEATSHOCK70"/>
</dbReference>
<evidence type="ECO:0000256" key="6">
    <source>
        <dbReference type="ARBA" id="ARBA00022840"/>
    </source>
</evidence>
<dbReference type="GO" id="GO:0034663">
    <property type="term" value="C:endoplasmic reticulum chaperone complex"/>
    <property type="evidence" value="ECO:0007669"/>
    <property type="project" value="TreeGrafter"/>
</dbReference>
<proteinExistence type="inferred from homology"/>
<dbReference type="PROSITE" id="PS01036">
    <property type="entry name" value="HSP70_3"/>
    <property type="match status" value="1"/>
</dbReference>
<dbReference type="EMBL" id="REGN01006159">
    <property type="protein sequence ID" value="RNA10556.1"/>
    <property type="molecule type" value="Genomic_DNA"/>
</dbReference>
<dbReference type="InterPro" id="IPR029048">
    <property type="entry name" value="HSP70_C_sf"/>
</dbReference>
<dbReference type="GO" id="GO:0140662">
    <property type="term" value="F:ATP-dependent protein folding chaperone"/>
    <property type="evidence" value="ECO:0007669"/>
    <property type="project" value="InterPro"/>
</dbReference>
<keyword evidence="4" id="KW-0547">Nucleotide-binding</keyword>
<dbReference type="SUPFAM" id="SSF100934">
    <property type="entry name" value="Heat shock protein 70kD (HSP70), C-terminal subdomain"/>
    <property type="match status" value="1"/>
</dbReference>
<keyword evidence="11" id="KW-1185">Reference proteome</keyword>
<dbReference type="Gene3D" id="3.90.640.10">
    <property type="entry name" value="Actin, Chain A, domain 4"/>
    <property type="match status" value="1"/>
</dbReference>
<accession>A0A3M7QGJ0</accession>
<feature type="compositionally biased region" description="Basic and acidic residues" evidence="9">
    <location>
        <begin position="569"/>
        <end position="582"/>
    </location>
</feature>
<keyword evidence="6" id="KW-0067">ATP-binding</keyword>
<dbReference type="STRING" id="10195.A0A3M7QGJ0"/>
<sequence>MIESVAVMSVDLGSEFMKIAIVKPGVPMEIVLNKESRRKTPLAVSIRGEERQFGEMALAQSIKTPKFAYIYLTQILGKSLDSPHVKSYLSRYPFYDIREDPTSKTIYFQHDENQKFTPEELLAMLLEYARELAADFGEQAIDGTVITVPAYFNQAERKAVLRAADIANLKILQLINSNIAAGLNYGVFRRKDFNSTGTNLMFFDMGGSGTIATIATFLMVKHKDDYEANPQLTVRGIGFDRGLGGQEFTLRLAKHLAKIFSEKNKKDVFKNAKATMKIYKEAERVKNILSANSETMAQIENVLDDIDFKVKVTREEFENLCTDLFERIEKIVHDATKSSELSEDEVESIILVGGSTRIPRVQAELKKAANKNDLGKYLNTDEAAALGAVYQAAYQSKGYKVKKFYIKDANIYPICVDFEKYVAPGETIDADASSSIRRVLFERFNPFPQKKVMTFSKHVEDFEFKINYGDMSFLSQDYINGIGSLNLSQVQVTGVKELYENHPNEETKGVKVHFRLDDSGLIRLDKIDITFEKTSTESSSEESTLSKIGNKISSFFGGKNEEPVEEENRENANSDTTHEQVKNESNQTEQASTPETKPLNDTVTNSTEPAPNSQKNATQVKSQILKENVKFKQIELDLVAIDENTISESKSKLKNIRDKEKARLKRAAAINSLEAFVFELKDSLTQDEFIKCSTSEEREKIGAKVEEVDNWLYETDNTVHTKDFQDKLAELKASCRDVKFRISEKKLRPKKLDELKDVLNKSVGFLSHTKNLTGENLPLTETEWNSLDKLINTTKVFG</sequence>
<dbReference type="SUPFAM" id="SSF53067">
    <property type="entry name" value="Actin-like ATPase domain"/>
    <property type="match status" value="2"/>
</dbReference>
<keyword evidence="5" id="KW-0256">Endoplasmic reticulum</keyword>
<dbReference type="Pfam" id="PF00012">
    <property type="entry name" value="HSP70"/>
    <property type="match status" value="1"/>
</dbReference>
<organism evidence="10 11">
    <name type="scientific">Brachionus plicatilis</name>
    <name type="common">Marine rotifer</name>
    <name type="synonym">Brachionus muelleri</name>
    <dbReference type="NCBI Taxonomy" id="10195"/>
    <lineage>
        <taxon>Eukaryota</taxon>
        <taxon>Metazoa</taxon>
        <taxon>Spiralia</taxon>
        <taxon>Gnathifera</taxon>
        <taxon>Rotifera</taxon>
        <taxon>Eurotatoria</taxon>
        <taxon>Monogononta</taxon>
        <taxon>Pseudotrocha</taxon>
        <taxon>Ploima</taxon>
        <taxon>Brachionidae</taxon>
        <taxon>Brachionus</taxon>
    </lineage>
</organism>
<keyword evidence="7" id="KW-0143">Chaperone</keyword>
<dbReference type="GO" id="GO:0030968">
    <property type="term" value="P:endoplasmic reticulum unfolded protein response"/>
    <property type="evidence" value="ECO:0007669"/>
    <property type="project" value="TreeGrafter"/>
</dbReference>
<dbReference type="AlphaFoldDB" id="A0A3M7QGJ0"/>
<evidence type="ECO:0000256" key="3">
    <source>
        <dbReference type="ARBA" id="ARBA00022729"/>
    </source>
</evidence>
<dbReference type="Gene3D" id="3.30.30.30">
    <property type="match status" value="1"/>
</dbReference>
<dbReference type="InterPro" id="IPR029047">
    <property type="entry name" value="HSP70_peptide-bd_sf"/>
</dbReference>
<dbReference type="PANTHER" id="PTHR45639:SF3">
    <property type="entry name" value="HYPOXIA UP-REGULATED PROTEIN 1"/>
    <property type="match status" value="1"/>
</dbReference>
<evidence type="ECO:0000256" key="9">
    <source>
        <dbReference type="SAM" id="MobiDB-lite"/>
    </source>
</evidence>
<comment type="subcellular location">
    <subcellularLocation>
        <location evidence="1">Endoplasmic reticulum lumen</location>
    </subcellularLocation>
</comment>
<dbReference type="FunFam" id="3.90.640.10:FF:000004">
    <property type="entry name" value="Heat shock 70 kDa protein 4"/>
    <property type="match status" value="1"/>
</dbReference>
<evidence type="ECO:0000256" key="2">
    <source>
        <dbReference type="ARBA" id="ARBA00007381"/>
    </source>
</evidence>
<dbReference type="Gene3D" id="3.30.420.40">
    <property type="match status" value="2"/>
</dbReference>
<keyword evidence="3" id="KW-0732">Signal</keyword>
<evidence type="ECO:0000256" key="8">
    <source>
        <dbReference type="ARBA" id="ARBA00040503"/>
    </source>
</evidence>
<dbReference type="InterPro" id="IPR013126">
    <property type="entry name" value="Hsp_70_fam"/>
</dbReference>
<dbReference type="GO" id="GO:0005788">
    <property type="term" value="C:endoplasmic reticulum lumen"/>
    <property type="evidence" value="ECO:0007669"/>
    <property type="project" value="UniProtKB-SubCell"/>
</dbReference>
<dbReference type="Gene3D" id="1.20.1270.10">
    <property type="match status" value="1"/>
</dbReference>
<evidence type="ECO:0000256" key="1">
    <source>
        <dbReference type="ARBA" id="ARBA00004319"/>
    </source>
</evidence>
<dbReference type="InterPro" id="IPR043129">
    <property type="entry name" value="ATPase_NBD"/>
</dbReference>